<dbReference type="InterPro" id="IPR036770">
    <property type="entry name" value="Ankyrin_rpt-contain_sf"/>
</dbReference>
<proteinExistence type="predicted"/>
<feature type="repeat" description="ANK" evidence="3">
    <location>
        <begin position="152"/>
        <end position="176"/>
    </location>
</feature>
<dbReference type="PROSITE" id="PS50297">
    <property type="entry name" value="ANK_REP_REGION"/>
    <property type="match status" value="4"/>
</dbReference>
<accession>A0A2T4Z7J0</accession>
<feature type="repeat" description="ANK" evidence="3">
    <location>
        <begin position="342"/>
        <end position="374"/>
    </location>
</feature>
<feature type="repeat" description="ANK" evidence="3">
    <location>
        <begin position="82"/>
        <end position="107"/>
    </location>
</feature>
<dbReference type="PROSITE" id="PS50088">
    <property type="entry name" value="ANK_REPEAT"/>
    <property type="match status" value="5"/>
</dbReference>
<reference evidence="4 5" key="1">
    <citation type="submission" date="2018-04" db="EMBL/GenBank/DDBJ databases">
        <title>Genomic Encyclopedia of Archaeal and Bacterial Type Strains, Phase II (KMG-II): from individual species to whole genera.</title>
        <authorList>
            <person name="Goeker M."/>
        </authorList>
    </citation>
    <scope>NUCLEOTIDE SEQUENCE [LARGE SCALE GENOMIC DNA]</scope>
    <source>
        <strain evidence="4 5">DSM 45169</strain>
    </source>
</reference>
<dbReference type="PANTHER" id="PTHR24171">
    <property type="entry name" value="ANKYRIN REPEAT DOMAIN-CONTAINING PROTEIN 39-RELATED"/>
    <property type="match status" value="1"/>
</dbReference>
<organism evidence="4 5">
    <name type="scientific">Desmospora activa DSM 45169</name>
    <dbReference type="NCBI Taxonomy" id="1121389"/>
    <lineage>
        <taxon>Bacteria</taxon>
        <taxon>Bacillati</taxon>
        <taxon>Bacillota</taxon>
        <taxon>Bacilli</taxon>
        <taxon>Bacillales</taxon>
        <taxon>Thermoactinomycetaceae</taxon>
        <taxon>Desmospora</taxon>
    </lineage>
</organism>
<feature type="repeat" description="ANK" evidence="3">
    <location>
        <begin position="309"/>
        <end position="341"/>
    </location>
</feature>
<keyword evidence="1" id="KW-0677">Repeat</keyword>
<gene>
    <name evidence="4" type="ORF">C8J48_0419</name>
</gene>
<protein>
    <submittedName>
        <fullName evidence="4">Ankyrin repeat protein</fullName>
    </submittedName>
</protein>
<evidence type="ECO:0000256" key="1">
    <source>
        <dbReference type="ARBA" id="ARBA00022737"/>
    </source>
</evidence>
<dbReference type="SUPFAM" id="SSF48403">
    <property type="entry name" value="Ankyrin repeat"/>
    <property type="match status" value="1"/>
</dbReference>
<dbReference type="Gene3D" id="1.25.40.20">
    <property type="entry name" value="Ankyrin repeat-containing domain"/>
    <property type="match status" value="3"/>
</dbReference>
<dbReference type="Pfam" id="PF13857">
    <property type="entry name" value="Ank_5"/>
    <property type="match status" value="1"/>
</dbReference>
<comment type="caution">
    <text evidence="4">The sequence shown here is derived from an EMBL/GenBank/DDBJ whole genome shotgun (WGS) entry which is preliminary data.</text>
</comment>
<dbReference type="RefSeq" id="WP_107724723.1">
    <property type="nucleotide sequence ID" value="NZ_PZZP01000001.1"/>
</dbReference>
<sequence>MNIVNNIKKDDQAFWQTCRIAISGSAEELRQQLSEEPHHLHQKTIGIKEGLFQVSLLHLVGSAENAHLLAELGLTIDETDEQGNTPLHFAALAGRKEVVTALLSLGAAHLENRWGQKPLQLAITPEIAHLLREENAPLPLDPSLQSLSIVEAAKQGKIDVIRYLLQTGVDPNLLNHPDYMLDYHENTPLRQAVYVGYVEIVRLLLEHGANPNVHPNLYRDVYNVGTARLLHSYGTQVTPEGLDEAVWEAAINVGNSELVQEYISYGAPLTKEYILHDTIKRPEQTNDHHLKIAEMLVKKNPKQLHHFKGNETPLQKAIDIGNQAMVDCLIQLGADINLKNEDGLTPLHIAVLNNNAILLEFLLNHGADPKQEDQFGLTPYQYAVMKLRTKLYHVFQRYGEQNITAIQPPLTVDQAKQTLADQQDDLINLYHTDDLESWVFFRFKLKDFVAFAKRFGFSTIFQTRYFLDEAETKYITFDEQGMLEKDLSFAQEFSIEHTLAFHPAQPQWILSMIHAWDADTDYDWTQLHIRCSAEMGEEIVTFYRQYWNQQHETYDYYSATGGDIFISFPNKTASKELNSLIQYINQCQLRGLEQIWASDFFKQKNR</sequence>
<dbReference type="InterPro" id="IPR002110">
    <property type="entry name" value="Ankyrin_rpt"/>
</dbReference>
<dbReference type="AlphaFoldDB" id="A0A2T4Z7J0"/>
<dbReference type="EMBL" id="PZZP01000001">
    <property type="protein sequence ID" value="PTM57854.1"/>
    <property type="molecule type" value="Genomic_DNA"/>
</dbReference>
<dbReference type="SMART" id="SM00248">
    <property type="entry name" value="ANK"/>
    <property type="match status" value="7"/>
</dbReference>
<keyword evidence="5" id="KW-1185">Reference proteome</keyword>
<evidence type="ECO:0000313" key="4">
    <source>
        <dbReference type="EMBL" id="PTM57854.1"/>
    </source>
</evidence>
<evidence type="ECO:0000256" key="2">
    <source>
        <dbReference type="ARBA" id="ARBA00023043"/>
    </source>
</evidence>
<keyword evidence="2 3" id="KW-0040">ANK repeat</keyword>
<evidence type="ECO:0000313" key="5">
    <source>
        <dbReference type="Proteomes" id="UP000241639"/>
    </source>
</evidence>
<dbReference type="OrthoDB" id="5657095at2"/>
<dbReference type="Proteomes" id="UP000241639">
    <property type="component" value="Unassembled WGS sequence"/>
</dbReference>
<name>A0A2T4Z7J0_9BACL</name>
<evidence type="ECO:0000256" key="3">
    <source>
        <dbReference type="PROSITE-ProRule" id="PRU00023"/>
    </source>
</evidence>
<dbReference type="PRINTS" id="PR01415">
    <property type="entry name" value="ANKYRIN"/>
</dbReference>
<dbReference type="Pfam" id="PF12796">
    <property type="entry name" value="Ank_2"/>
    <property type="match status" value="2"/>
</dbReference>
<feature type="repeat" description="ANK" evidence="3">
    <location>
        <begin position="184"/>
        <end position="216"/>
    </location>
</feature>